<comment type="caution">
    <text evidence="2">The sequence shown here is derived from an EMBL/GenBank/DDBJ whole genome shotgun (WGS) entry which is preliminary data.</text>
</comment>
<dbReference type="AlphaFoldDB" id="A0A7W7WLA6"/>
<gene>
    <name evidence="2" type="ORF">F4556_006385</name>
</gene>
<evidence type="ECO:0000256" key="1">
    <source>
        <dbReference type="SAM" id="MobiDB-lite"/>
    </source>
</evidence>
<reference evidence="2 3" key="1">
    <citation type="submission" date="2020-08" db="EMBL/GenBank/DDBJ databases">
        <title>Sequencing the genomes of 1000 actinobacteria strains.</title>
        <authorList>
            <person name="Klenk H.-P."/>
        </authorList>
    </citation>
    <scope>NUCLEOTIDE SEQUENCE [LARGE SCALE GENOMIC DNA]</scope>
    <source>
        <strain evidence="2 3">DSM 44786</strain>
    </source>
</reference>
<dbReference type="RefSeq" id="WP_221503751.1">
    <property type="nucleotide sequence ID" value="NZ_JACHJR010000001.1"/>
</dbReference>
<accession>A0A7W7WLA6</accession>
<feature type="region of interest" description="Disordered" evidence="1">
    <location>
        <begin position="22"/>
        <end position="63"/>
    </location>
</feature>
<sequence>MLDNAGLMPLSPLEMERFDEWAGHRRQRQGRPDSPASHLSIMIVPYSPGHPGQAETVRRQETA</sequence>
<name>A0A7W7WLA6_9ACTN</name>
<dbReference type="Proteomes" id="UP000573327">
    <property type="component" value="Unassembled WGS sequence"/>
</dbReference>
<protein>
    <submittedName>
        <fullName evidence="2">Uncharacterized protein</fullName>
    </submittedName>
</protein>
<dbReference type="EMBL" id="JACHJR010000001">
    <property type="protein sequence ID" value="MBB4950850.1"/>
    <property type="molecule type" value="Genomic_DNA"/>
</dbReference>
<evidence type="ECO:0000313" key="2">
    <source>
        <dbReference type="EMBL" id="MBB4950850.1"/>
    </source>
</evidence>
<keyword evidence="3" id="KW-1185">Reference proteome</keyword>
<proteinExistence type="predicted"/>
<evidence type="ECO:0000313" key="3">
    <source>
        <dbReference type="Proteomes" id="UP000573327"/>
    </source>
</evidence>
<organism evidence="2 3">
    <name type="scientific">Kitasatospora gansuensis</name>
    <dbReference type="NCBI Taxonomy" id="258050"/>
    <lineage>
        <taxon>Bacteria</taxon>
        <taxon>Bacillati</taxon>
        <taxon>Actinomycetota</taxon>
        <taxon>Actinomycetes</taxon>
        <taxon>Kitasatosporales</taxon>
        <taxon>Streptomycetaceae</taxon>
        <taxon>Kitasatospora</taxon>
    </lineage>
</organism>